<accession>A0AA88R2V8</accession>
<dbReference type="InterPro" id="IPR034626">
    <property type="entry name" value="OEP24"/>
</dbReference>
<evidence type="ECO:0000313" key="1">
    <source>
        <dbReference type="EMBL" id="KAK2977034.1"/>
    </source>
</evidence>
<protein>
    <submittedName>
        <fullName evidence="1">Uncharacterized protein</fullName>
    </submittedName>
</protein>
<name>A0AA88R2V8_9ASTE</name>
<proteinExistence type="predicted"/>
<organism evidence="1 2">
    <name type="scientific">Escallonia rubra</name>
    <dbReference type="NCBI Taxonomy" id="112253"/>
    <lineage>
        <taxon>Eukaryota</taxon>
        <taxon>Viridiplantae</taxon>
        <taxon>Streptophyta</taxon>
        <taxon>Embryophyta</taxon>
        <taxon>Tracheophyta</taxon>
        <taxon>Spermatophyta</taxon>
        <taxon>Magnoliopsida</taxon>
        <taxon>eudicotyledons</taxon>
        <taxon>Gunneridae</taxon>
        <taxon>Pentapetalae</taxon>
        <taxon>asterids</taxon>
        <taxon>campanulids</taxon>
        <taxon>Escalloniales</taxon>
        <taxon>Escalloniaceae</taxon>
        <taxon>Escallonia</taxon>
    </lineage>
</organism>
<dbReference type="PANTHER" id="PTHR35284:SF5">
    <property type="entry name" value="OUTER ENVELOPE PORE PROTEIN 24, CHLOROPLASTIC-LIKE"/>
    <property type="match status" value="1"/>
</dbReference>
<reference evidence="1" key="1">
    <citation type="submission" date="2022-12" db="EMBL/GenBank/DDBJ databases">
        <title>Draft genome assemblies for two species of Escallonia (Escalloniales).</title>
        <authorList>
            <person name="Chanderbali A."/>
            <person name="Dervinis C."/>
            <person name="Anghel I."/>
            <person name="Soltis D."/>
            <person name="Soltis P."/>
            <person name="Zapata F."/>
        </authorList>
    </citation>
    <scope>NUCLEOTIDE SEQUENCE</scope>
    <source>
        <strain evidence="1">UCBG92.1500</strain>
        <tissue evidence="1">Leaf</tissue>
    </source>
</reference>
<dbReference type="EMBL" id="JAVXUO010002015">
    <property type="protein sequence ID" value="KAK2977034.1"/>
    <property type="molecule type" value="Genomic_DNA"/>
</dbReference>
<dbReference type="GO" id="GO:0034765">
    <property type="term" value="P:regulation of monoatomic ion transmembrane transport"/>
    <property type="evidence" value="ECO:0007669"/>
    <property type="project" value="InterPro"/>
</dbReference>
<sequence>MMNASVKGRYDDDRSAAAATFALDGGDVKLRATISDATFTSGPSLNGLSLSLEKPGSFLVDLNVPKKDVRFQFMNSVRVAEKPLNLTYTHAWREKQTAVDGTLVLDSANKVSANYGFDSGKCKVKYSYVLGGLTAFEPCYDFASNSWDFAVSQRVYDDDLVRASYKTSSRVLGVDWCRNSGPSGGFKTSIVS</sequence>
<gene>
    <name evidence="1" type="ORF">RJ640_011092</name>
</gene>
<evidence type="ECO:0000313" key="2">
    <source>
        <dbReference type="Proteomes" id="UP001187471"/>
    </source>
</evidence>
<dbReference type="AlphaFoldDB" id="A0AA88R2V8"/>
<dbReference type="Proteomes" id="UP001187471">
    <property type="component" value="Unassembled WGS sequence"/>
</dbReference>
<keyword evidence="2" id="KW-1185">Reference proteome</keyword>
<comment type="caution">
    <text evidence="1">The sequence shown here is derived from an EMBL/GenBank/DDBJ whole genome shotgun (WGS) entry which is preliminary data.</text>
</comment>
<dbReference type="PANTHER" id="PTHR35284">
    <property type="entry name" value="OUTER ENVELOPE PORE PROTEIN 24A, CHLOROPLASTIC-RELATED"/>
    <property type="match status" value="1"/>
</dbReference>
<dbReference type="GO" id="GO:0022843">
    <property type="term" value="F:voltage-gated monoatomic cation channel activity"/>
    <property type="evidence" value="ECO:0007669"/>
    <property type="project" value="InterPro"/>
</dbReference>